<dbReference type="EMBL" id="SGJB01000002">
    <property type="protein sequence ID" value="TQQ85457.1"/>
    <property type="molecule type" value="Genomic_DNA"/>
</dbReference>
<feature type="transmembrane region" description="Helical" evidence="7">
    <location>
        <begin position="134"/>
        <end position="151"/>
    </location>
</feature>
<comment type="subcellular location">
    <subcellularLocation>
        <location evidence="1">Cell membrane</location>
        <topology evidence="1">Multi-pass membrane protein</topology>
    </subcellularLocation>
</comment>
<dbReference type="InterPro" id="IPR003370">
    <property type="entry name" value="Chromate_transpt"/>
</dbReference>
<evidence type="ECO:0000256" key="1">
    <source>
        <dbReference type="ARBA" id="ARBA00004651"/>
    </source>
</evidence>
<reference evidence="8 9" key="1">
    <citation type="submission" date="2019-02" db="EMBL/GenBank/DDBJ databases">
        <title>Peptostreptococcaceae bacterium ZHW00191 nov., a new bacterium isolated from the human gut.</title>
        <authorList>
            <person name="Zhou H.-W."/>
            <person name="Chen X.-J."/>
        </authorList>
    </citation>
    <scope>NUCLEOTIDE SEQUENCE [LARGE SCALE GENOMIC DNA]</scope>
    <source>
        <strain evidence="8 9">ZHW00191</strain>
    </source>
</reference>
<sequence>MSKIALLFLIFLKVGAFSFGGGYAMLPFIQQEFINTYHFITNREFLDLLAISQSTPGPIAINSATFVGFKTAGFWGSLAASTGVVIFSLVGLTIVSHLLDKFKENKRIENLLIVLRPITMGFILAAAFSSAKEISWGLYDIVAFTVALVLLKTNKIGSISIIFVFGLIGILMSIF</sequence>
<evidence type="ECO:0000256" key="2">
    <source>
        <dbReference type="ARBA" id="ARBA00005262"/>
    </source>
</evidence>
<organism evidence="8 9">
    <name type="scientific">Peptacetobacter hominis</name>
    <dbReference type="NCBI Taxonomy" id="2743610"/>
    <lineage>
        <taxon>Bacteria</taxon>
        <taxon>Bacillati</taxon>
        <taxon>Bacillota</taxon>
        <taxon>Clostridia</taxon>
        <taxon>Peptostreptococcales</taxon>
        <taxon>Peptostreptococcaceae</taxon>
        <taxon>Peptacetobacter</taxon>
    </lineage>
</organism>
<keyword evidence="9" id="KW-1185">Reference proteome</keyword>
<keyword evidence="6 7" id="KW-0472">Membrane</keyword>
<keyword evidence="4 7" id="KW-0812">Transmembrane</keyword>
<dbReference type="PANTHER" id="PTHR43663:SF1">
    <property type="entry name" value="CHROMATE TRANSPORTER"/>
    <property type="match status" value="1"/>
</dbReference>
<dbReference type="AlphaFoldDB" id="A0A544QXK8"/>
<evidence type="ECO:0000313" key="9">
    <source>
        <dbReference type="Proteomes" id="UP000317863"/>
    </source>
</evidence>
<dbReference type="RefSeq" id="WP_142535161.1">
    <property type="nucleotide sequence ID" value="NZ_SGJB01000002.1"/>
</dbReference>
<evidence type="ECO:0000256" key="3">
    <source>
        <dbReference type="ARBA" id="ARBA00022475"/>
    </source>
</evidence>
<comment type="similarity">
    <text evidence="2">Belongs to the chromate ion transporter (CHR) (TC 2.A.51) family.</text>
</comment>
<dbReference type="Pfam" id="PF02417">
    <property type="entry name" value="Chromate_transp"/>
    <property type="match status" value="1"/>
</dbReference>
<protein>
    <submittedName>
        <fullName evidence="8">Chromate transporter</fullName>
    </submittedName>
</protein>
<accession>A0A544QXK8</accession>
<feature type="transmembrane region" description="Helical" evidence="7">
    <location>
        <begin position="74"/>
        <end position="99"/>
    </location>
</feature>
<dbReference type="GO" id="GO:0005886">
    <property type="term" value="C:plasma membrane"/>
    <property type="evidence" value="ECO:0007669"/>
    <property type="project" value="UniProtKB-SubCell"/>
</dbReference>
<evidence type="ECO:0000256" key="4">
    <source>
        <dbReference type="ARBA" id="ARBA00022692"/>
    </source>
</evidence>
<evidence type="ECO:0000256" key="7">
    <source>
        <dbReference type="SAM" id="Phobius"/>
    </source>
</evidence>
<feature type="transmembrane region" description="Helical" evidence="7">
    <location>
        <begin position="111"/>
        <end position="128"/>
    </location>
</feature>
<dbReference type="InterPro" id="IPR052518">
    <property type="entry name" value="CHR_Transporter"/>
</dbReference>
<feature type="transmembrane region" description="Helical" evidence="7">
    <location>
        <begin position="156"/>
        <end position="174"/>
    </location>
</feature>
<evidence type="ECO:0000313" key="8">
    <source>
        <dbReference type="EMBL" id="TQQ85457.1"/>
    </source>
</evidence>
<gene>
    <name evidence="8" type="ORF">EXD82_01540</name>
</gene>
<dbReference type="PANTHER" id="PTHR43663">
    <property type="entry name" value="CHROMATE TRANSPORT PROTEIN-RELATED"/>
    <property type="match status" value="1"/>
</dbReference>
<dbReference type="Proteomes" id="UP000317863">
    <property type="component" value="Unassembled WGS sequence"/>
</dbReference>
<dbReference type="GO" id="GO:0015109">
    <property type="term" value="F:chromate transmembrane transporter activity"/>
    <property type="evidence" value="ECO:0007669"/>
    <property type="project" value="InterPro"/>
</dbReference>
<evidence type="ECO:0000256" key="5">
    <source>
        <dbReference type="ARBA" id="ARBA00022989"/>
    </source>
</evidence>
<proteinExistence type="inferred from homology"/>
<evidence type="ECO:0000256" key="6">
    <source>
        <dbReference type="ARBA" id="ARBA00023136"/>
    </source>
</evidence>
<keyword evidence="5 7" id="KW-1133">Transmembrane helix</keyword>
<comment type="caution">
    <text evidence="8">The sequence shown here is derived from an EMBL/GenBank/DDBJ whole genome shotgun (WGS) entry which is preliminary data.</text>
</comment>
<keyword evidence="3" id="KW-1003">Cell membrane</keyword>
<dbReference type="OrthoDB" id="9788907at2"/>
<name>A0A544QXK8_9FIRM</name>